<dbReference type="Gene3D" id="3.30.710.10">
    <property type="entry name" value="Potassium Channel Kv1.1, Chain A"/>
    <property type="match status" value="1"/>
</dbReference>
<dbReference type="GO" id="GO:0006511">
    <property type="term" value="P:ubiquitin-dependent protein catabolic process"/>
    <property type="evidence" value="ECO:0007669"/>
    <property type="project" value="InterPro"/>
</dbReference>
<name>A0A448Z3M0_9STRA</name>
<dbReference type="InterPro" id="IPR016072">
    <property type="entry name" value="Skp1_comp_dimer"/>
</dbReference>
<reference evidence="2 3" key="1">
    <citation type="submission" date="2019-01" db="EMBL/GenBank/DDBJ databases">
        <authorList>
            <person name="Ferrante I. M."/>
        </authorList>
    </citation>
    <scope>NUCLEOTIDE SEQUENCE [LARGE SCALE GENOMIC DNA]</scope>
    <source>
        <strain evidence="2 3">B856</strain>
    </source>
</reference>
<dbReference type="EMBL" id="CAACVS010000101">
    <property type="protein sequence ID" value="VEU36717.1"/>
    <property type="molecule type" value="Genomic_DNA"/>
</dbReference>
<dbReference type="InterPro" id="IPR036296">
    <property type="entry name" value="SKP1-like_dim_sf"/>
</dbReference>
<dbReference type="Pfam" id="PF01466">
    <property type="entry name" value="Skp1"/>
    <property type="match status" value="1"/>
</dbReference>
<proteinExistence type="predicted"/>
<accession>A0A448Z3M0</accession>
<sequence length="202" mass="23050">MVTIDNTTAIISNRNNSSSRTIRLRSMPDNNGVSKTFELSETAASISEFVVDCLDLEDEEDENATIVVDIPRISGDCLGKVVEFMTHYEKEELKQISGKPLRGSTFNEEVTQKWYRDFVSDESLGIEGKTSDLEAAPRRLMELHAAANFLGIERLLDLVVLKIAYQIMNKDKEGIRVYLNLPKMTKEEEEQVRKDKPWIFEN</sequence>
<dbReference type="InterPro" id="IPR016897">
    <property type="entry name" value="SKP1"/>
</dbReference>
<protein>
    <recommendedName>
        <fullName evidence="1">SKP1 component dimerisation domain-containing protein</fullName>
    </recommendedName>
</protein>
<dbReference type="SUPFAM" id="SSF81382">
    <property type="entry name" value="Skp1 dimerisation domain-like"/>
    <property type="match status" value="1"/>
</dbReference>
<feature type="domain" description="SKP1 component dimerisation" evidence="1">
    <location>
        <begin position="154"/>
        <end position="199"/>
    </location>
</feature>
<evidence type="ECO:0000313" key="3">
    <source>
        <dbReference type="Proteomes" id="UP000291116"/>
    </source>
</evidence>
<dbReference type="SUPFAM" id="SSF54695">
    <property type="entry name" value="POZ domain"/>
    <property type="match status" value="1"/>
</dbReference>
<dbReference type="AlphaFoldDB" id="A0A448Z3M0"/>
<keyword evidence="3" id="KW-1185">Reference proteome</keyword>
<evidence type="ECO:0000259" key="1">
    <source>
        <dbReference type="Pfam" id="PF01466"/>
    </source>
</evidence>
<gene>
    <name evidence="2" type="ORF">PSNMU_V1.4_AUG-EV-PASAV3_0034870</name>
</gene>
<evidence type="ECO:0000313" key="2">
    <source>
        <dbReference type="EMBL" id="VEU36717.1"/>
    </source>
</evidence>
<dbReference type="OrthoDB" id="2342932at2759"/>
<dbReference type="Proteomes" id="UP000291116">
    <property type="component" value="Unassembled WGS sequence"/>
</dbReference>
<dbReference type="PANTHER" id="PTHR11165">
    <property type="entry name" value="SKP1"/>
    <property type="match status" value="1"/>
</dbReference>
<dbReference type="InterPro" id="IPR011333">
    <property type="entry name" value="SKP1/BTB/POZ_sf"/>
</dbReference>
<organism evidence="2 3">
    <name type="scientific">Pseudo-nitzschia multistriata</name>
    <dbReference type="NCBI Taxonomy" id="183589"/>
    <lineage>
        <taxon>Eukaryota</taxon>
        <taxon>Sar</taxon>
        <taxon>Stramenopiles</taxon>
        <taxon>Ochrophyta</taxon>
        <taxon>Bacillariophyta</taxon>
        <taxon>Bacillariophyceae</taxon>
        <taxon>Bacillariophycidae</taxon>
        <taxon>Bacillariales</taxon>
        <taxon>Bacillariaceae</taxon>
        <taxon>Pseudo-nitzschia</taxon>
    </lineage>
</organism>